<dbReference type="EC" id="7.1.1.9" evidence="10"/>
<protein>
    <recommendedName>
        <fullName evidence="10">Cytochrome c oxidase polypeptide 4</fullName>
        <ecNumber evidence="10">7.1.1.9</ecNumber>
    </recommendedName>
    <alternativeName>
        <fullName evidence="10">Cytochrome aa3 subunit 4</fullName>
    </alternativeName>
    <alternativeName>
        <fullName evidence="10">Cytochrome c oxidase polypeptide IV</fullName>
    </alternativeName>
</protein>
<keyword evidence="13" id="KW-1185">Reference proteome</keyword>
<dbReference type="RefSeq" id="WP_123928789.1">
    <property type="nucleotide sequence ID" value="NZ_CP033896.1"/>
</dbReference>
<keyword evidence="8 10" id="KW-0472">Membrane</keyword>
<dbReference type="GO" id="GO:0016491">
    <property type="term" value="F:oxidoreductase activity"/>
    <property type="evidence" value="ECO:0007669"/>
    <property type="project" value="UniProtKB-KW"/>
</dbReference>
<evidence type="ECO:0000256" key="4">
    <source>
        <dbReference type="ARBA" id="ARBA00022475"/>
    </source>
</evidence>
<keyword evidence="7 11" id="KW-1133">Transmembrane helix</keyword>
<evidence type="ECO:0000256" key="2">
    <source>
        <dbReference type="ARBA" id="ARBA00004651"/>
    </source>
</evidence>
<comment type="similarity">
    <text evidence="3 10">Belongs to the cytochrome c oxidase bacterial subunit CtaF family.</text>
</comment>
<comment type="subcellular location">
    <subcellularLocation>
        <location evidence="2">Cell membrane</location>
        <topology evidence="2">Multi-pass membrane protein</topology>
    </subcellularLocation>
</comment>
<feature type="transmembrane region" description="Helical" evidence="11">
    <location>
        <begin position="40"/>
        <end position="62"/>
    </location>
</feature>
<comment type="catalytic activity">
    <reaction evidence="9 10">
        <text>4 Fe(II)-[cytochrome c] + O2 + 8 H(+)(in) = 4 Fe(III)-[cytochrome c] + 2 H2O + 4 H(+)(out)</text>
        <dbReference type="Rhea" id="RHEA:11436"/>
        <dbReference type="Rhea" id="RHEA-COMP:10350"/>
        <dbReference type="Rhea" id="RHEA-COMP:14399"/>
        <dbReference type="ChEBI" id="CHEBI:15377"/>
        <dbReference type="ChEBI" id="CHEBI:15378"/>
        <dbReference type="ChEBI" id="CHEBI:15379"/>
        <dbReference type="ChEBI" id="CHEBI:29033"/>
        <dbReference type="ChEBI" id="CHEBI:29034"/>
        <dbReference type="EC" id="7.1.1.9"/>
    </reaction>
</comment>
<dbReference type="InterPro" id="IPR021050">
    <property type="entry name" value="Cyt_c_oxidase_su4_actinobac"/>
</dbReference>
<sequence length="143" mass="16091">MKSMARIFYGLSVFLILATVVYVLGTKYVEDAGYHQGVEWAGSTGLVLCIGLTTMLGVYFHFTERRMDVLPQDWEEAEIADNAGQYGFFGPSSIWPFAMSMAIALMGIAIAYMMYWLLILGAVMLIFFGTMLNLQYGMPREKH</sequence>
<dbReference type="Proteomes" id="UP000269019">
    <property type="component" value="Chromosome"/>
</dbReference>
<evidence type="ECO:0000256" key="1">
    <source>
        <dbReference type="ARBA" id="ARBA00002536"/>
    </source>
</evidence>
<dbReference type="Pfam" id="PF12270">
    <property type="entry name" value="Cyt_c_ox_IV"/>
    <property type="match status" value="1"/>
</dbReference>
<dbReference type="EMBL" id="CP033896">
    <property type="protein sequence ID" value="AZA13977.1"/>
    <property type="molecule type" value="Genomic_DNA"/>
</dbReference>
<feature type="transmembrane region" description="Helical" evidence="11">
    <location>
        <begin position="7"/>
        <end position="25"/>
    </location>
</feature>
<evidence type="ECO:0000313" key="12">
    <source>
        <dbReference type="EMBL" id="AZA13977.1"/>
    </source>
</evidence>
<dbReference type="PIRSF" id="PIRSF017385">
    <property type="entry name" value="CtaF"/>
    <property type="match status" value="1"/>
</dbReference>
<feature type="transmembrane region" description="Helical" evidence="11">
    <location>
        <begin position="118"/>
        <end position="136"/>
    </location>
</feature>
<dbReference type="OrthoDB" id="5244617at2"/>
<dbReference type="KEGG" id="ccho:CCHOA_07925"/>
<evidence type="ECO:0000256" key="9">
    <source>
        <dbReference type="ARBA" id="ARBA00047816"/>
    </source>
</evidence>
<name>A0A3G6J7D9_9CORY</name>
<gene>
    <name evidence="12" type="primary">ctaF</name>
    <name evidence="12" type="ORF">CCHOA_07925</name>
</gene>
<evidence type="ECO:0000256" key="5">
    <source>
        <dbReference type="ARBA" id="ARBA00022692"/>
    </source>
</evidence>
<organism evidence="12 13">
    <name type="scientific">Corynebacterium choanae</name>
    <dbReference type="NCBI Taxonomy" id="1862358"/>
    <lineage>
        <taxon>Bacteria</taxon>
        <taxon>Bacillati</taxon>
        <taxon>Actinomycetota</taxon>
        <taxon>Actinomycetes</taxon>
        <taxon>Mycobacteriales</taxon>
        <taxon>Corynebacteriaceae</taxon>
        <taxon>Corynebacterium</taxon>
    </lineage>
</organism>
<dbReference type="AlphaFoldDB" id="A0A3G6J7D9"/>
<reference evidence="12 13" key="1">
    <citation type="submission" date="2018-11" db="EMBL/GenBank/DDBJ databases">
        <authorList>
            <person name="Kleinhagauer T."/>
            <person name="Glaeser S.P."/>
            <person name="Spergser J."/>
            <person name="Ruckert C."/>
            <person name="Kaempfer P."/>
            <person name="Busse H.-J."/>
        </authorList>
    </citation>
    <scope>NUCLEOTIDE SEQUENCE [LARGE SCALE GENOMIC DNA]</scope>
    <source>
        <strain evidence="12 13">200CH</strain>
    </source>
</reference>
<evidence type="ECO:0000256" key="6">
    <source>
        <dbReference type="ARBA" id="ARBA00022967"/>
    </source>
</evidence>
<dbReference type="GO" id="GO:0022900">
    <property type="term" value="P:electron transport chain"/>
    <property type="evidence" value="ECO:0007669"/>
    <property type="project" value="InterPro"/>
</dbReference>
<dbReference type="GO" id="GO:0004129">
    <property type="term" value="F:cytochrome-c oxidase activity"/>
    <property type="evidence" value="ECO:0007669"/>
    <property type="project" value="UniProtKB-EC"/>
</dbReference>
<evidence type="ECO:0000256" key="10">
    <source>
        <dbReference type="PIRNR" id="PIRNR017385"/>
    </source>
</evidence>
<keyword evidence="12" id="KW-0560">Oxidoreductase</keyword>
<evidence type="ECO:0000256" key="3">
    <source>
        <dbReference type="ARBA" id="ARBA00006870"/>
    </source>
</evidence>
<feature type="transmembrane region" description="Helical" evidence="11">
    <location>
        <begin position="94"/>
        <end position="112"/>
    </location>
</feature>
<comment type="function">
    <text evidence="1 10">Part of cytochrome c oxidase, its function is unknown.</text>
</comment>
<proteinExistence type="inferred from homology"/>
<evidence type="ECO:0000256" key="11">
    <source>
        <dbReference type="SAM" id="Phobius"/>
    </source>
</evidence>
<comment type="subunit">
    <text evidence="10">Associates with subunits I, II and III to form cytochrome c oxidase.</text>
</comment>
<keyword evidence="6 10" id="KW-1278">Translocase</keyword>
<evidence type="ECO:0000313" key="13">
    <source>
        <dbReference type="Proteomes" id="UP000269019"/>
    </source>
</evidence>
<dbReference type="GO" id="GO:0005886">
    <property type="term" value="C:plasma membrane"/>
    <property type="evidence" value="ECO:0007669"/>
    <property type="project" value="UniProtKB-SubCell"/>
</dbReference>
<evidence type="ECO:0000256" key="7">
    <source>
        <dbReference type="ARBA" id="ARBA00022989"/>
    </source>
</evidence>
<evidence type="ECO:0000256" key="8">
    <source>
        <dbReference type="ARBA" id="ARBA00023136"/>
    </source>
</evidence>
<accession>A0A3G6J7D9</accession>
<keyword evidence="5 11" id="KW-0812">Transmembrane</keyword>
<keyword evidence="4 10" id="KW-1003">Cell membrane</keyword>